<dbReference type="AlphaFoldDB" id="A0A1C4U982"/>
<sequence>MQRRTVTVLLAPLLAGALVLHLGLACRSPLDAVAVTVAPHPAVATASAADPGTPVRATARRVALEAYRLVTTLAAHTGQPPDPTVVPRFDGKACGSVSRSGRGNQGTDRRDPGPQAGSALPDAAVRRGSTADGRPATADAGPDPIRLSVLRC</sequence>
<dbReference type="EMBL" id="FMCW01000002">
    <property type="protein sequence ID" value="SCE68263.1"/>
    <property type="molecule type" value="Genomic_DNA"/>
</dbReference>
<evidence type="ECO:0000313" key="2">
    <source>
        <dbReference type="EMBL" id="SCE68263.1"/>
    </source>
</evidence>
<organism evidence="2 3">
    <name type="scientific">Micromonospora haikouensis</name>
    <dbReference type="NCBI Taxonomy" id="686309"/>
    <lineage>
        <taxon>Bacteria</taxon>
        <taxon>Bacillati</taxon>
        <taxon>Actinomycetota</taxon>
        <taxon>Actinomycetes</taxon>
        <taxon>Micromonosporales</taxon>
        <taxon>Micromonosporaceae</taxon>
        <taxon>Micromonospora</taxon>
    </lineage>
</organism>
<evidence type="ECO:0000313" key="3">
    <source>
        <dbReference type="Proteomes" id="UP000199375"/>
    </source>
</evidence>
<evidence type="ECO:0000256" key="1">
    <source>
        <dbReference type="SAM" id="MobiDB-lite"/>
    </source>
</evidence>
<dbReference type="PROSITE" id="PS51257">
    <property type="entry name" value="PROKAR_LIPOPROTEIN"/>
    <property type="match status" value="1"/>
</dbReference>
<gene>
    <name evidence="2" type="ORF">GA0070558_102320</name>
</gene>
<protein>
    <submittedName>
        <fullName evidence="2">Uncharacterized protein</fullName>
    </submittedName>
</protein>
<dbReference type="RefSeq" id="WP_091275450.1">
    <property type="nucleotide sequence ID" value="NZ_FMCW01000002.1"/>
</dbReference>
<proteinExistence type="predicted"/>
<feature type="compositionally biased region" description="Polar residues" evidence="1">
    <location>
        <begin position="97"/>
        <end position="106"/>
    </location>
</feature>
<name>A0A1C4U982_9ACTN</name>
<reference evidence="2 3" key="1">
    <citation type="submission" date="2016-06" db="EMBL/GenBank/DDBJ databases">
        <authorList>
            <person name="Kjaerup R.B."/>
            <person name="Dalgaard T.S."/>
            <person name="Juul-Madsen H.R."/>
        </authorList>
    </citation>
    <scope>NUCLEOTIDE SEQUENCE [LARGE SCALE GENOMIC DNA]</scope>
    <source>
        <strain evidence="2 3">DSM 45626</strain>
    </source>
</reference>
<accession>A0A1C4U982</accession>
<feature type="region of interest" description="Disordered" evidence="1">
    <location>
        <begin position="75"/>
        <end position="145"/>
    </location>
</feature>
<dbReference type="Proteomes" id="UP000199375">
    <property type="component" value="Unassembled WGS sequence"/>
</dbReference>